<dbReference type="InterPro" id="IPR045170">
    <property type="entry name" value="MTOX"/>
</dbReference>
<dbReference type="InterPro" id="IPR006076">
    <property type="entry name" value="FAD-dep_OxRdtase"/>
</dbReference>
<dbReference type="Gene3D" id="3.50.50.60">
    <property type="entry name" value="FAD/NAD(P)-binding domain"/>
    <property type="match status" value="1"/>
</dbReference>
<reference evidence="6 7" key="1">
    <citation type="submission" date="2017-05" db="EMBL/GenBank/DDBJ databases">
        <authorList>
            <person name="Varghese N."/>
            <person name="Submissions S."/>
        </authorList>
    </citation>
    <scope>NUCLEOTIDE SEQUENCE [LARGE SCALE GENOMIC DNA]</scope>
    <source>
        <strain evidence="6 7">DSM 29734</strain>
    </source>
</reference>
<dbReference type="Pfam" id="PF01266">
    <property type="entry name" value="DAO"/>
    <property type="match status" value="1"/>
</dbReference>
<evidence type="ECO:0000313" key="6">
    <source>
        <dbReference type="EMBL" id="SMP18947.1"/>
    </source>
</evidence>
<evidence type="ECO:0000259" key="5">
    <source>
        <dbReference type="Pfam" id="PF01266"/>
    </source>
</evidence>
<evidence type="ECO:0000256" key="1">
    <source>
        <dbReference type="ARBA" id="ARBA00001974"/>
    </source>
</evidence>
<keyword evidence="3" id="KW-0274">FAD</keyword>
<keyword evidence="4" id="KW-0560">Oxidoreductase</keyword>
<dbReference type="EMBL" id="FXTY01000003">
    <property type="protein sequence ID" value="SMP18947.1"/>
    <property type="molecule type" value="Genomic_DNA"/>
</dbReference>
<evidence type="ECO:0000256" key="3">
    <source>
        <dbReference type="ARBA" id="ARBA00022827"/>
    </source>
</evidence>
<keyword evidence="7" id="KW-1185">Reference proteome</keyword>
<dbReference type="Gene3D" id="3.30.9.10">
    <property type="entry name" value="D-Amino Acid Oxidase, subunit A, domain 2"/>
    <property type="match status" value="1"/>
</dbReference>
<dbReference type="RefSeq" id="WP_283425796.1">
    <property type="nucleotide sequence ID" value="NZ_FXTY01000003.1"/>
</dbReference>
<evidence type="ECO:0000256" key="2">
    <source>
        <dbReference type="ARBA" id="ARBA00022630"/>
    </source>
</evidence>
<feature type="domain" description="FAD dependent oxidoreductase" evidence="5">
    <location>
        <begin position="4"/>
        <end position="368"/>
    </location>
</feature>
<keyword evidence="2" id="KW-0285">Flavoprotein</keyword>
<proteinExistence type="predicted"/>
<protein>
    <submittedName>
        <fullName evidence="6">Sarcosine oxidase</fullName>
    </submittedName>
</protein>
<comment type="cofactor">
    <cofactor evidence="1">
        <name>FAD</name>
        <dbReference type="ChEBI" id="CHEBI:57692"/>
    </cofactor>
</comment>
<gene>
    <name evidence="6" type="ORF">SAMN06265373_103358</name>
</gene>
<dbReference type="PANTHER" id="PTHR10961:SF10">
    <property type="entry name" value="FAD DEPENDENT OXIDOREDUCTASE DOMAIN-CONTAINING PROTEIN"/>
    <property type="match status" value="1"/>
</dbReference>
<organism evidence="6 7">
    <name type="scientific">Shimia sagamensis</name>
    <dbReference type="NCBI Taxonomy" id="1566352"/>
    <lineage>
        <taxon>Bacteria</taxon>
        <taxon>Pseudomonadati</taxon>
        <taxon>Pseudomonadota</taxon>
        <taxon>Alphaproteobacteria</taxon>
        <taxon>Rhodobacterales</taxon>
        <taxon>Roseobacteraceae</taxon>
    </lineage>
</organism>
<dbReference type="Proteomes" id="UP001157961">
    <property type="component" value="Unassembled WGS sequence"/>
</dbReference>
<sequence>MGFDVIVVGAGMWGSACARHLAEMGATVALVGPVEPDHAASHEGVFASHYDEARITRRLDGDCDWSRAAAVSMDRYADIEEKGGVPFFHRVGALMAGPTRGAGSEYILNTKTVAEDEGIDHVALRGADLRAQFPYFDFPDGVLGLFEAAGGWINPRGHVSAEISAAVANGVTLVRDEVVDVQEDSDGVLVRCAGGGRLRSERVVVACGAFSKAADLLPEPVPLKVYARTIAFVEIDDSEADRLKDMPSVVYFFPNGAGDCYILPPVRYPDGKTYLKIGGDPDDVELTTAAEMKEWFRGGGDPKAGRYMAEQLFQLMPSLASQGVTFGSCATSFTPRGNPLIYGQTKRVFALTGGNGAGAKCADEIGRLGALKVMGKSLPENTYQTGFLP</sequence>
<name>A0ABY1NV63_9RHOB</name>
<evidence type="ECO:0000256" key="4">
    <source>
        <dbReference type="ARBA" id="ARBA00023002"/>
    </source>
</evidence>
<comment type="caution">
    <text evidence="6">The sequence shown here is derived from an EMBL/GenBank/DDBJ whole genome shotgun (WGS) entry which is preliminary data.</text>
</comment>
<dbReference type="InterPro" id="IPR036188">
    <property type="entry name" value="FAD/NAD-bd_sf"/>
</dbReference>
<evidence type="ECO:0000313" key="7">
    <source>
        <dbReference type="Proteomes" id="UP001157961"/>
    </source>
</evidence>
<dbReference type="SUPFAM" id="SSF51905">
    <property type="entry name" value="FAD/NAD(P)-binding domain"/>
    <property type="match status" value="1"/>
</dbReference>
<dbReference type="SUPFAM" id="SSF54373">
    <property type="entry name" value="FAD-linked reductases, C-terminal domain"/>
    <property type="match status" value="1"/>
</dbReference>
<dbReference type="PANTHER" id="PTHR10961">
    <property type="entry name" value="PEROXISOMAL SARCOSINE OXIDASE"/>
    <property type="match status" value="1"/>
</dbReference>
<accession>A0ABY1NV63</accession>